<dbReference type="InterPro" id="IPR028994">
    <property type="entry name" value="Integrin_alpha_N"/>
</dbReference>
<dbReference type="InterPro" id="IPR011519">
    <property type="entry name" value="UnbV_ASPIC"/>
</dbReference>
<dbReference type="PANTHER" id="PTHR16026">
    <property type="entry name" value="CARTILAGE ACIDIC PROTEIN 1"/>
    <property type="match status" value="1"/>
</dbReference>
<evidence type="ECO:0000256" key="1">
    <source>
        <dbReference type="ARBA" id="ARBA00022729"/>
    </source>
</evidence>
<evidence type="ECO:0000256" key="2">
    <source>
        <dbReference type="SAM" id="Phobius"/>
    </source>
</evidence>
<dbReference type="KEGG" id="mbur:EQU24_12380"/>
<protein>
    <submittedName>
        <fullName evidence="4">CRTAC1 family protein</fullName>
    </submittedName>
</protein>
<organism evidence="4 5">
    <name type="scientific">Methylotuvimicrobium buryatense</name>
    <name type="common">Methylomicrobium buryatense</name>
    <dbReference type="NCBI Taxonomy" id="95641"/>
    <lineage>
        <taxon>Bacteria</taxon>
        <taxon>Pseudomonadati</taxon>
        <taxon>Pseudomonadota</taxon>
        <taxon>Gammaproteobacteria</taxon>
        <taxon>Methylococcales</taxon>
        <taxon>Methylococcaceae</taxon>
        <taxon>Methylotuvimicrobium</taxon>
    </lineage>
</organism>
<dbReference type="AlphaFoldDB" id="A0A4P9UNN2"/>
<dbReference type="EMBL" id="CP035467">
    <property type="protein sequence ID" value="QCW82948.1"/>
    <property type="molecule type" value="Genomic_DNA"/>
</dbReference>
<feature type="domain" description="ASPIC/UnbV" evidence="3">
    <location>
        <begin position="568"/>
        <end position="622"/>
    </location>
</feature>
<keyword evidence="2" id="KW-1133">Transmembrane helix</keyword>
<evidence type="ECO:0000313" key="4">
    <source>
        <dbReference type="EMBL" id="QCW82948.1"/>
    </source>
</evidence>
<sequence>MNSIYPLLRRRATLLAALVWIGLLYGFMQPPSLSPSERKAIAGRFDFTRLALPEPSGKNPRSVRNVHPSLEHISAWISSVGASVALGDLDGDGLPNDLCHVDPRFDSVIIAPVPETGERYTPFELHPAPVAFDAATMAPMGCLFGDLNEDGLLDAIIYYWGRTPVAFLQRGDSTGLTAESFKPVDIFPGNERWFTNAATLADLDGDGHIDLVIGNYFSDGAQILDASGTGIERMHDTKSRSFSGGKTHLLLWDGAESGEQPNVRYRAVTGVLDPATEHGWALAVGAADLDGDLLPELYLGHDFGPDRLLHNRSTPGRLNWVELRGKAGLATPKSFVLGQDSFKGMGVDFGDLNGDGLLDLFVSNITSEWALQESNLLWLSTGEPERMRDGVAPYVQASEKLGLSRAGWGWDTRLADFDNSGYPEALVATGFVKGETPRWAKLQALGTGNDRMMSNPRHWPSFKLGDDLSGHEANGFFVRAEDGRFYNLASELQLDDPMVSRGIAVADVDGDGDLDFVVANQWERSYFFRNECPDCGDFIGLHLRIAGDSAHTRIIEGHPDHDISAYPAIGAQATVYLPNGKKIVAQVDGGNGHSGQRSPDLHFGLGKLSGNAPLEIELRWRGQAGSMHRKTLNLEQGWHTVILGEAEAENL</sequence>
<dbReference type="RefSeq" id="WP_014148087.1">
    <property type="nucleotide sequence ID" value="NZ_CP035467.1"/>
</dbReference>
<dbReference type="SUPFAM" id="SSF69318">
    <property type="entry name" value="Integrin alpha N-terminal domain"/>
    <property type="match status" value="1"/>
</dbReference>
<dbReference type="Gene3D" id="2.130.10.130">
    <property type="entry name" value="Integrin alpha, N-terminal"/>
    <property type="match status" value="2"/>
</dbReference>
<feature type="transmembrane region" description="Helical" evidence="2">
    <location>
        <begin position="12"/>
        <end position="28"/>
    </location>
</feature>
<proteinExistence type="predicted"/>
<dbReference type="Proteomes" id="UP000305881">
    <property type="component" value="Chromosome"/>
</dbReference>
<keyword evidence="5" id="KW-1185">Reference proteome</keyword>
<keyword evidence="1" id="KW-0732">Signal</keyword>
<dbReference type="OrthoDB" id="100785at2"/>
<dbReference type="InterPro" id="IPR027039">
    <property type="entry name" value="Crtac1"/>
</dbReference>
<dbReference type="Pfam" id="PF07593">
    <property type="entry name" value="UnbV_ASPIC"/>
    <property type="match status" value="1"/>
</dbReference>
<dbReference type="STRING" id="675511.GCA_000341735_00561"/>
<dbReference type="Pfam" id="PF13517">
    <property type="entry name" value="FG-GAP_3"/>
    <property type="match status" value="1"/>
</dbReference>
<evidence type="ECO:0000259" key="3">
    <source>
        <dbReference type="Pfam" id="PF07593"/>
    </source>
</evidence>
<accession>A0A4P9UNN2</accession>
<evidence type="ECO:0000313" key="5">
    <source>
        <dbReference type="Proteomes" id="UP000305881"/>
    </source>
</evidence>
<reference evidence="5" key="1">
    <citation type="journal article" date="2019" name="J. Bacteriol.">
        <title>A Mutagenic Screen Identifies a TonB-Dependent Receptor Required for the Lanthanide Metal Switch in the Type I Methanotroph 'Methylotuvimicrobium buryatense' 5GB1C.</title>
        <authorList>
            <person name="Groom J.D."/>
            <person name="Ford S.M."/>
            <person name="Pesesky M.W."/>
            <person name="Lidstrom M.E."/>
        </authorList>
    </citation>
    <scope>NUCLEOTIDE SEQUENCE [LARGE SCALE GENOMIC DNA]</scope>
    <source>
        <strain evidence="5">5GB1C</strain>
    </source>
</reference>
<name>A0A4P9UNN2_METBY</name>
<dbReference type="InterPro" id="IPR013517">
    <property type="entry name" value="FG-GAP"/>
</dbReference>
<dbReference type="PANTHER" id="PTHR16026:SF0">
    <property type="entry name" value="CARTILAGE ACIDIC PROTEIN 1"/>
    <property type="match status" value="1"/>
</dbReference>
<gene>
    <name evidence="4" type="ORF">EQU24_12380</name>
</gene>
<keyword evidence="2" id="KW-0472">Membrane</keyword>
<dbReference type="Pfam" id="PF01839">
    <property type="entry name" value="FG-GAP"/>
    <property type="match status" value="1"/>
</dbReference>
<keyword evidence="2" id="KW-0812">Transmembrane</keyword>